<name>A0A7D4CRG1_9BACT</name>
<keyword evidence="1" id="KW-0472">Membrane</keyword>
<keyword evidence="1" id="KW-1133">Transmembrane helix</keyword>
<proteinExistence type="predicted"/>
<dbReference type="Proteomes" id="UP000500961">
    <property type="component" value="Chromosome"/>
</dbReference>
<keyword evidence="3" id="KW-1185">Reference proteome</keyword>
<evidence type="ECO:0000256" key="1">
    <source>
        <dbReference type="SAM" id="Phobius"/>
    </source>
</evidence>
<evidence type="ECO:0000313" key="2">
    <source>
        <dbReference type="EMBL" id="QKG80085.1"/>
    </source>
</evidence>
<accession>A0A7D4CRG1</accession>
<dbReference type="KEGG" id="ttz:FHG85_07360"/>
<dbReference type="RefSeq" id="WP_173074481.1">
    <property type="nucleotide sequence ID" value="NZ_CP041345.1"/>
</dbReference>
<dbReference type="EMBL" id="CP041345">
    <property type="protein sequence ID" value="QKG80085.1"/>
    <property type="molecule type" value="Genomic_DNA"/>
</dbReference>
<reference evidence="2 3" key="1">
    <citation type="submission" date="2019-07" db="EMBL/GenBank/DDBJ databases">
        <title>Thalassofilum flectens gen. nov., sp. nov., a novel moderate thermophilic anaerobe from a shallow sea hot spring in Kunashir Island (Russia), representing a new family in the order Bacteroidales, and proposal of Thalassofilacea fam. nov.</title>
        <authorList>
            <person name="Kochetkova T.V."/>
            <person name="Podosokorskaya O.A."/>
            <person name="Novikov A."/>
            <person name="Elcheninov A.G."/>
            <person name="Toshchakov S.V."/>
            <person name="Kublanov I.V."/>
        </authorList>
    </citation>
    <scope>NUCLEOTIDE SEQUENCE [LARGE SCALE GENOMIC DNA]</scope>
    <source>
        <strain evidence="2 3">38-H</strain>
    </source>
</reference>
<dbReference type="AlphaFoldDB" id="A0A7D4CRG1"/>
<evidence type="ECO:0000313" key="3">
    <source>
        <dbReference type="Proteomes" id="UP000500961"/>
    </source>
</evidence>
<organism evidence="2 3">
    <name type="scientific">Tenuifilum thalassicum</name>
    <dbReference type="NCBI Taxonomy" id="2590900"/>
    <lineage>
        <taxon>Bacteria</taxon>
        <taxon>Pseudomonadati</taxon>
        <taxon>Bacteroidota</taxon>
        <taxon>Bacteroidia</taxon>
        <taxon>Bacteroidales</taxon>
        <taxon>Tenuifilaceae</taxon>
        <taxon>Tenuifilum</taxon>
    </lineage>
</organism>
<protein>
    <recommendedName>
        <fullName evidence="4">STAS domain-containing protein</fullName>
    </recommendedName>
</protein>
<evidence type="ECO:0008006" key="4">
    <source>
        <dbReference type="Google" id="ProtNLM"/>
    </source>
</evidence>
<feature type="transmembrane region" description="Helical" evidence="1">
    <location>
        <begin position="47"/>
        <end position="69"/>
    </location>
</feature>
<gene>
    <name evidence="2" type="ORF">FHG85_07360</name>
</gene>
<keyword evidence="1" id="KW-0812">Transmembrane</keyword>
<sequence>MDKQDKTYKLSYNEESSEVFISGDLSLNNANSIKNDLVKLYKKGKPVSIIISDIIVIDLGFIQLIRSFLFSMLEDGVKSSVKFNLSDEMSTLFKRSGLKTEY</sequence>